<name>A0A852WYF0_9MICO</name>
<gene>
    <name evidence="2" type="ORF">BJY28_000521</name>
</gene>
<reference evidence="2 3" key="1">
    <citation type="submission" date="2020-07" db="EMBL/GenBank/DDBJ databases">
        <title>Sequencing the genomes of 1000 actinobacteria strains.</title>
        <authorList>
            <person name="Klenk H.-P."/>
        </authorList>
    </citation>
    <scope>NUCLEOTIDE SEQUENCE [LARGE SCALE GENOMIC DNA]</scope>
    <source>
        <strain evidence="2 3">DSM 24723</strain>
    </source>
</reference>
<evidence type="ECO:0000256" key="1">
    <source>
        <dbReference type="SAM" id="MobiDB-lite"/>
    </source>
</evidence>
<comment type="caution">
    <text evidence="2">The sequence shown here is derived from an EMBL/GenBank/DDBJ whole genome shotgun (WGS) entry which is preliminary data.</text>
</comment>
<dbReference type="RefSeq" id="WP_179461620.1">
    <property type="nucleotide sequence ID" value="NZ_JACBZX010000001.1"/>
</dbReference>
<proteinExistence type="predicted"/>
<feature type="region of interest" description="Disordered" evidence="1">
    <location>
        <begin position="85"/>
        <end position="211"/>
    </location>
</feature>
<keyword evidence="3" id="KW-1185">Reference proteome</keyword>
<evidence type="ECO:0000313" key="3">
    <source>
        <dbReference type="Proteomes" id="UP000592181"/>
    </source>
</evidence>
<accession>A0A852WYF0</accession>
<dbReference type="AlphaFoldDB" id="A0A852WYF0"/>
<organism evidence="2 3">
    <name type="scientific">Janibacter alkaliphilus</name>
    <dbReference type="NCBI Taxonomy" id="1069963"/>
    <lineage>
        <taxon>Bacteria</taxon>
        <taxon>Bacillati</taxon>
        <taxon>Actinomycetota</taxon>
        <taxon>Actinomycetes</taxon>
        <taxon>Micrococcales</taxon>
        <taxon>Intrasporangiaceae</taxon>
        <taxon>Janibacter</taxon>
    </lineage>
</organism>
<dbReference type="Proteomes" id="UP000592181">
    <property type="component" value="Unassembled WGS sequence"/>
</dbReference>
<sequence length="615" mass="63072">MTGLSHGADADRLDAIGTALARQGERIGAVGDQMGSAMLVLRDAWMGPDTEAMLGQAEVLRPSIADAGHVVSAFGLRLREEAQQQRQASGALGPTPVTGGASLAGRRGGAEIFGGGRASGTAGLAGGAPDLTGSGSPLLSTVAATPRADGGGGDGRNHTIEESEDQTGEVKRPGSVTLSDTTDMGAVERTDSVTLSTSEEEVGADGESVQTTSISASSELTAELDALLLSLGVTTGAEISYSVTGPVDGSFDPKDATPYDPSTLPEGASITMDAKTYAALGIEGSLKGLTLELAGESGVNHQVEITKGEGDLVTVTVSDQAYRDGMMSVSRGPVEGELGTSFSSGNGKEVTFDLSDPAARQAYYEMVYGGQIPDAETSGVTDIADVQVMSYESAMRANIDAGPVDLSVGDGKDSALVSRTFADGTSEVQVTSEGGNGATIHTTNAFDADGNVDPAGSAYEIRVDSVDPDTANYYNNLYAGEQTSISTEQNVVISYTDADLQTMRSQAAEARAQHITDNPDFYPNFPNDGTPVTGDEVLAYLEANPDKAIDVTTGLTGGQATEDILLAQSNEEILLAMANHPQGALVWQTELATDYAGTGGLVDPVGEVTSHESAD</sequence>
<feature type="compositionally biased region" description="Gly residues" evidence="1">
    <location>
        <begin position="111"/>
        <end position="126"/>
    </location>
</feature>
<protein>
    <submittedName>
        <fullName evidence="2">Uncharacterized protein</fullName>
    </submittedName>
</protein>
<dbReference type="EMBL" id="JACBZX010000001">
    <property type="protein sequence ID" value="NYG36052.1"/>
    <property type="molecule type" value="Genomic_DNA"/>
</dbReference>
<feature type="compositionally biased region" description="Polar residues" evidence="1">
    <location>
        <begin position="133"/>
        <end position="143"/>
    </location>
</feature>
<evidence type="ECO:0000313" key="2">
    <source>
        <dbReference type="EMBL" id="NYG36052.1"/>
    </source>
</evidence>